<comment type="caution">
    <text evidence="6">The sequence shown here is derived from an EMBL/GenBank/DDBJ whole genome shotgun (WGS) entry which is preliminary data.</text>
</comment>
<name>A0AA40SRV4_9MICO</name>
<dbReference type="SUPFAM" id="SSF53474">
    <property type="entry name" value="alpha/beta-Hydrolases"/>
    <property type="match status" value="1"/>
</dbReference>
<feature type="region of interest" description="Disordered" evidence="4">
    <location>
        <begin position="255"/>
        <end position="274"/>
    </location>
</feature>
<dbReference type="AlphaFoldDB" id="A0AA40SRV4"/>
<reference evidence="6 7" key="1">
    <citation type="submission" date="2020-08" db="EMBL/GenBank/DDBJ databases">
        <title>Sequencing the genomes of 1000 actinobacteria strains.</title>
        <authorList>
            <person name="Klenk H.-P."/>
        </authorList>
    </citation>
    <scope>NUCLEOTIDE SEQUENCE [LARGE SCALE GENOMIC DNA]</scope>
    <source>
        <strain evidence="6 7">DSM 19600</strain>
    </source>
</reference>
<evidence type="ECO:0000256" key="3">
    <source>
        <dbReference type="RuleBase" id="RU361235"/>
    </source>
</evidence>
<dbReference type="RefSeq" id="WP_183500757.1">
    <property type="nucleotide sequence ID" value="NZ_BAABCO010000003.1"/>
</dbReference>
<dbReference type="Pfam" id="PF00135">
    <property type="entry name" value="COesterase"/>
    <property type="match status" value="1"/>
</dbReference>
<evidence type="ECO:0000313" key="6">
    <source>
        <dbReference type="EMBL" id="MBB4141262.1"/>
    </source>
</evidence>
<dbReference type="EC" id="3.1.1.-" evidence="3"/>
<keyword evidence="2 3" id="KW-0378">Hydrolase</keyword>
<proteinExistence type="inferred from homology"/>
<keyword evidence="7" id="KW-1185">Reference proteome</keyword>
<dbReference type="Gene3D" id="3.40.50.1820">
    <property type="entry name" value="alpha/beta hydrolase"/>
    <property type="match status" value="1"/>
</dbReference>
<feature type="chain" id="PRO_5041487858" description="Carboxylic ester hydrolase" evidence="3">
    <location>
        <begin position="29"/>
        <end position="549"/>
    </location>
</feature>
<evidence type="ECO:0000256" key="4">
    <source>
        <dbReference type="SAM" id="MobiDB-lite"/>
    </source>
</evidence>
<keyword evidence="3" id="KW-0732">Signal</keyword>
<organism evidence="6 7">
    <name type="scientific">Microbacterium invictum</name>
    <dbReference type="NCBI Taxonomy" id="515415"/>
    <lineage>
        <taxon>Bacteria</taxon>
        <taxon>Bacillati</taxon>
        <taxon>Actinomycetota</taxon>
        <taxon>Actinomycetes</taxon>
        <taxon>Micrococcales</taxon>
        <taxon>Microbacteriaceae</taxon>
        <taxon>Microbacterium</taxon>
    </lineage>
</organism>
<dbReference type="Proteomes" id="UP000549113">
    <property type="component" value="Unassembled WGS sequence"/>
</dbReference>
<evidence type="ECO:0000256" key="1">
    <source>
        <dbReference type="ARBA" id="ARBA00005964"/>
    </source>
</evidence>
<feature type="region of interest" description="Disordered" evidence="4">
    <location>
        <begin position="499"/>
        <end position="536"/>
    </location>
</feature>
<feature type="domain" description="Carboxylesterase type B" evidence="5">
    <location>
        <begin position="43"/>
        <end position="524"/>
    </location>
</feature>
<feature type="region of interest" description="Disordered" evidence="4">
    <location>
        <begin position="71"/>
        <end position="92"/>
    </location>
</feature>
<gene>
    <name evidence="6" type="ORF">BKA10_003056</name>
</gene>
<dbReference type="InterPro" id="IPR050309">
    <property type="entry name" value="Type-B_Carboxylest/Lipase"/>
</dbReference>
<dbReference type="PANTHER" id="PTHR11559">
    <property type="entry name" value="CARBOXYLESTERASE"/>
    <property type="match status" value="1"/>
</dbReference>
<dbReference type="EMBL" id="JACIFH010000001">
    <property type="protein sequence ID" value="MBB4141262.1"/>
    <property type="molecule type" value="Genomic_DNA"/>
</dbReference>
<dbReference type="InterPro" id="IPR002018">
    <property type="entry name" value="CarbesteraseB"/>
</dbReference>
<dbReference type="InterPro" id="IPR029058">
    <property type="entry name" value="AB_hydrolase_fold"/>
</dbReference>
<dbReference type="PROSITE" id="PS00122">
    <property type="entry name" value="CARBOXYLESTERASE_B_1"/>
    <property type="match status" value="1"/>
</dbReference>
<sequence>MFRFRTAAAVTVIATLVITGFVGSSASAAPPWWHPGEAGGNDVKVKVSTGSLRGSTEDGVTSFKGIPYAAPPTGANRWRPPQPAKSWKGERDATAFGPDCMQASFGPPGDTPPSEDCLFANVWRPAGAKKGDKLPVMVWIHGGAFVFGSGSQPTFSGEAFARQDVILVTLNYRLGRFGFFAFPALSKERRGEPKGNYAYMDQIAGLEWVKRNISKFGGDRNNVTIFGESAGGVSVNALLTSRSAHGLFDKAISESGGGRDGTLTGRPIADDNTDPQFPVSAETIGVNFAQRHGIEGVDAAALARLRALPAEQILDSGAETDGPDGPRTYSGPIVDGRLVAQTPETVFSAAKQSRVPVLIGSNSAELGVEFVRADSKEDLFRQFGDARDEAIAAYDPDGTTDFATLMTMVITDEVWAEPARFIADAVVARRKPAYVYRFSYVAESMRAQYTQGAPHASELEFVFDTLEGRYGDALTDTDRGVASMMNRYWANFAKTGDPNGPGLPEWPQHDPSANPILDFRPDGTAVGGPDPHTARLNAVEKADDLVVPR</sequence>
<evidence type="ECO:0000256" key="2">
    <source>
        <dbReference type="ARBA" id="ARBA00022801"/>
    </source>
</evidence>
<protein>
    <recommendedName>
        <fullName evidence="3">Carboxylic ester hydrolase</fullName>
        <ecNumber evidence="3">3.1.1.-</ecNumber>
    </recommendedName>
</protein>
<comment type="similarity">
    <text evidence="1 3">Belongs to the type-B carboxylesterase/lipase family.</text>
</comment>
<dbReference type="GO" id="GO:0016787">
    <property type="term" value="F:hydrolase activity"/>
    <property type="evidence" value="ECO:0007669"/>
    <property type="project" value="UniProtKB-KW"/>
</dbReference>
<dbReference type="InterPro" id="IPR019826">
    <property type="entry name" value="Carboxylesterase_B_AS"/>
</dbReference>
<evidence type="ECO:0000313" key="7">
    <source>
        <dbReference type="Proteomes" id="UP000549113"/>
    </source>
</evidence>
<evidence type="ECO:0000259" key="5">
    <source>
        <dbReference type="Pfam" id="PF00135"/>
    </source>
</evidence>
<accession>A0AA40SRV4</accession>
<feature type="signal peptide" evidence="3">
    <location>
        <begin position="1"/>
        <end position="28"/>
    </location>
</feature>